<evidence type="ECO:0000256" key="11">
    <source>
        <dbReference type="ARBA" id="ARBA00022792"/>
    </source>
</evidence>
<dbReference type="GO" id="GO:0006629">
    <property type="term" value="P:lipid metabolic process"/>
    <property type="evidence" value="ECO:0007669"/>
    <property type="project" value="UniProtKB-KW"/>
</dbReference>
<evidence type="ECO:0000256" key="30">
    <source>
        <dbReference type="SAM" id="MobiDB-lite"/>
    </source>
</evidence>
<evidence type="ECO:0000256" key="18">
    <source>
        <dbReference type="ARBA" id="ARBA00023098"/>
    </source>
</evidence>
<dbReference type="SUPFAM" id="SSF52058">
    <property type="entry name" value="L domain-like"/>
    <property type="match status" value="1"/>
</dbReference>
<dbReference type="PANTHER" id="PTHR24300">
    <property type="entry name" value="CYTOCHROME P450 508A4-RELATED"/>
    <property type="match status" value="1"/>
</dbReference>
<evidence type="ECO:0000256" key="7">
    <source>
        <dbReference type="ARBA" id="ARBA00022617"/>
    </source>
</evidence>
<dbReference type="AlphaFoldDB" id="A0A8K0A1D2"/>
<evidence type="ECO:0000256" key="10">
    <source>
        <dbReference type="ARBA" id="ARBA00022737"/>
    </source>
</evidence>
<dbReference type="GO" id="GO:0005789">
    <property type="term" value="C:endoplasmic reticulum membrane"/>
    <property type="evidence" value="ECO:0007669"/>
    <property type="project" value="UniProtKB-SubCell"/>
</dbReference>
<evidence type="ECO:0000256" key="20">
    <source>
        <dbReference type="ARBA" id="ARBA00023136"/>
    </source>
</evidence>
<keyword evidence="20 31" id="KW-0472">Membrane</keyword>
<dbReference type="InterPro" id="IPR032675">
    <property type="entry name" value="LRR_dom_sf"/>
</dbReference>
<evidence type="ECO:0000256" key="12">
    <source>
        <dbReference type="ARBA" id="ARBA00022824"/>
    </source>
</evidence>
<evidence type="ECO:0000256" key="14">
    <source>
        <dbReference type="ARBA" id="ARBA00022989"/>
    </source>
</evidence>
<evidence type="ECO:0000256" key="31">
    <source>
        <dbReference type="SAM" id="Phobius"/>
    </source>
</evidence>
<dbReference type="PRINTS" id="PR00385">
    <property type="entry name" value="P450"/>
</dbReference>
<dbReference type="InterPro" id="IPR003591">
    <property type="entry name" value="Leu-rich_rpt_typical-subtyp"/>
</dbReference>
<evidence type="ECO:0000256" key="22">
    <source>
        <dbReference type="ARBA" id="ARBA00051320"/>
    </source>
</evidence>
<dbReference type="PRINTS" id="PR00463">
    <property type="entry name" value="EP450I"/>
</dbReference>
<evidence type="ECO:0000313" key="34">
    <source>
        <dbReference type="Proteomes" id="UP000838412"/>
    </source>
</evidence>
<evidence type="ECO:0000256" key="4">
    <source>
        <dbReference type="ARBA" id="ARBA00004477"/>
    </source>
</evidence>
<keyword evidence="13" id="KW-0492">Microsome</keyword>
<evidence type="ECO:0000256" key="23">
    <source>
        <dbReference type="ARBA" id="ARBA00052159"/>
    </source>
</evidence>
<organism evidence="33 34">
    <name type="scientific">Branchiostoma lanceolatum</name>
    <name type="common">Common lancelet</name>
    <name type="synonym">Amphioxus lanceolatum</name>
    <dbReference type="NCBI Taxonomy" id="7740"/>
    <lineage>
        <taxon>Eukaryota</taxon>
        <taxon>Metazoa</taxon>
        <taxon>Chordata</taxon>
        <taxon>Cephalochordata</taxon>
        <taxon>Leptocardii</taxon>
        <taxon>Amphioxiformes</taxon>
        <taxon>Branchiostomatidae</taxon>
        <taxon>Branchiostoma</taxon>
    </lineage>
</organism>
<evidence type="ECO:0000313" key="33">
    <source>
        <dbReference type="EMBL" id="CAH1264880.1"/>
    </source>
</evidence>
<keyword evidence="8 31" id="KW-0812">Transmembrane</keyword>
<evidence type="ECO:0000256" key="27">
    <source>
        <dbReference type="ARBA" id="ARBA00067282"/>
    </source>
</evidence>
<feature type="signal peptide" evidence="32">
    <location>
        <begin position="1"/>
        <end position="18"/>
    </location>
</feature>
<evidence type="ECO:0000256" key="6">
    <source>
        <dbReference type="ARBA" id="ARBA00022614"/>
    </source>
</evidence>
<dbReference type="Proteomes" id="UP000838412">
    <property type="component" value="Chromosome 5"/>
</dbReference>
<feature type="transmembrane region" description="Helical" evidence="31">
    <location>
        <begin position="353"/>
        <end position="375"/>
    </location>
</feature>
<dbReference type="GO" id="GO:0102033">
    <property type="term" value="F:long-chain fatty acid omega-hydroxylase activity"/>
    <property type="evidence" value="ECO:0007669"/>
    <property type="project" value="UniProtKB-EC"/>
</dbReference>
<dbReference type="EMBL" id="OV696690">
    <property type="protein sequence ID" value="CAH1264880.1"/>
    <property type="molecule type" value="Genomic_DNA"/>
</dbReference>
<proteinExistence type="inferred from homology"/>
<dbReference type="GO" id="GO:0006805">
    <property type="term" value="P:xenobiotic metabolic process"/>
    <property type="evidence" value="ECO:0007669"/>
    <property type="project" value="TreeGrafter"/>
</dbReference>
<evidence type="ECO:0000256" key="5">
    <source>
        <dbReference type="ARBA" id="ARBA00010617"/>
    </source>
</evidence>
<dbReference type="InterPro" id="IPR036396">
    <property type="entry name" value="Cyt_P450_sf"/>
</dbReference>
<evidence type="ECO:0000256" key="15">
    <source>
        <dbReference type="ARBA" id="ARBA00023002"/>
    </source>
</evidence>
<evidence type="ECO:0000256" key="25">
    <source>
        <dbReference type="ARBA" id="ARBA00058812"/>
    </source>
</evidence>
<evidence type="ECO:0000256" key="17">
    <source>
        <dbReference type="ARBA" id="ARBA00023033"/>
    </source>
</evidence>
<comment type="function">
    <text evidence="25">A cytochrome P450 monooxygenase involved in the metabolism of arachidonic acid and its conjugates. Mechanistically, uses molecular oxygen inserting one oxygen atom into a substrate, and reducing the second into a water molecule, with two electrons provided by NADPH via cytochrome P450 reductase (CPR; NADPH-ferrihemoprotein reductase). Acts as an omega and omega-1 hydroxylase for arachidonic acid and possibly for other long chain fatty acids. May modulate the arachidonic acid signaling pathway and play a role in other fatty acid signaling processes. May down-regulate the biological activities of N-arachidonoyl-serotonin, an endocannabinoid that has anti-nociceptive effects through inhibition of fatty acid amide hydrolase FAAH, TRPV1 receptor and T-type calcium channels. Catalyzes C-2 oxidation of the indole ring of N-arachidonoyl-serotonin forming a less active product 2-oxo-N-arachidonoyl-serotonin.</text>
</comment>
<keyword evidence="6" id="KW-0433">Leucine-rich repeat</keyword>
<dbReference type="InterPro" id="IPR050182">
    <property type="entry name" value="Cytochrome_P450_fam2"/>
</dbReference>
<evidence type="ECO:0000256" key="21">
    <source>
        <dbReference type="ARBA" id="ARBA00049206"/>
    </source>
</evidence>
<keyword evidence="18" id="KW-0443">Lipid metabolism</keyword>
<reference evidence="33" key="1">
    <citation type="submission" date="2022-01" db="EMBL/GenBank/DDBJ databases">
        <authorList>
            <person name="Braso-Vives M."/>
        </authorList>
    </citation>
    <scope>NUCLEOTIDE SEQUENCE</scope>
</reference>
<protein>
    <recommendedName>
        <fullName evidence="27">Cytochrome P450 2U1</fullName>
        <ecNumber evidence="26">1.14.14.80</ecNumber>
    </recommendedName>
    <alternativeName>
        <fullName evidence="28">Long-chain fatty acid omega-monooxygenase</fullName>
    </alternativeName>
</protein>
<dbReference type="GO" id="GO:0006082">
    <property type="term" value="P:organic acid metabolic process"/>
    <property type="evidence" value="ECO:0007669"/>
    <property type="project" value="TreeGrafter"/>
</dbReference>
<evidence type="ECO:0000256" key="8">
    <source>
        <dbReference type="ARBA" id="ARBA00022692"/>
    </source>
</evidence>
<dbReference type="GO" id="GO:0005743">
    <property type="term" value="C:mitochondrial inner membrane"/>
    <property type="evidence" value="ECO:0007669"/>
    <property type="project" value="UniProtKB-SubCell"/>
</dbReference>
<evidence type="ECO:0000256" key="2">
    <source>
        <dbReference type="ARBA" id="ARBA00004154"/>
    </source>
</evidence>
<dbReference type="Gene3D" id="1.10.630.10">
    <property type="entry name" value="Cytochrome P450"/>
    <property type="match status" value="1"/>
</dbReference>
<dbReference type="InterPro" id="IPR001128">
    <property type="entry name" value="Cyt_P450"/>
</dbReference>
<comment type="catalytic activity">
    <reaction evidence="24">
        <text>an omega-methyl-long-chain fatty acid + reduced [NADPH--hemoprotein reductase] + O2 = an omega-hydroxy-long-chain fatty acid + oxidized [NADPH--hemoprotein reductase] + H2O + H(+)</text>
        <dbReference type="Rhea" id="RHEA:56748"/>
        <dbReference type="Rhea" id="RHEA-COMP:11964"/>
        <dbReference type="Rhea" id="RHEA-COMP:11965"/>
        <dbReference type="ChEBI" id="CHEBI:15377"/>
        <dbReference type="ChEBI" id="CHEBI:15378"/>
        <dbReference type="ChEBI" id="CHEBI:15379"/>
        <dbReference type="ChEBI" id="CHEBI:57618"/>
        <dbReference type="ChEBI" id="CHEBI:58210"/>
        <dbReference type="ChEBI" id="CHEBI:140991"/>
        <dbReference type="ChEBI" id="CHEBI:140992"/>
        <dbReference type="EC" id="1.14.14.80"/>
    </reaction>
    <physiologicalReaction direction="left-to-right" evidence="24">
        <dbReference type="Rhea" id="RHEA:56749"/>
    </physiologicalReaction>
</comment>
<keyword evidence="15" id="KW-0560">Oxidoreductase</keyword>
<comment type="catalytic activity">
    <reaction evidence="21">
        <text>(5Z,8Z,11Z,14Z)-eicosatetraenoate + reduced [NADPH--hemoprotein reductase] + O2 = 19-hydroxy-(5Z,8Z,11Z,14Z)-eicosatetraenoate + oxidized [NADPH--hemoprotein reductase] + H2O + H(+)</text>
        <dbReference type="Rhea" id="RHEA:39759"/>
        <dbReference type="Rhea" id="RHEA-COMP:11964"/>
        <dbReference type="Rhea" id="RHEA-COMP:11965"/>
        <dbReference type="ChEBI" id="CHEBI:15377"/>
        <dbReference type="ChEBI" id="CHEBI:15378"/>
        <dbReference type="ChEBI" id="CHEBI:15379"/>
        <dbReference type="ChEBI" id="CHEBI:32395"/>
        <dbReference type="ChEBI" id="CHEBI:57618"/>
        <dbReference type="ChEBI" id="CHEBI:58210"/>
        <dbReference type="ChEBI" id="CHEBI:76627"/>
    </reaction>
    <physiologicalReaction direction="left-to-right" evidence="21">
        <dbReference type="Rhea" id="RHEA:39760"/>
    </physiologicalReaction>
</comment>
<evidence type="ECO:0000256" key="13">
    <source>
        <dbReference type="ARBA" id="ARBA00022848"/>
    </source>
</evidence>
<sequence length="1182" mass="131678">MPRNKVLVLFLFCTHLQAVPVASRRCPSSCFARTLWFTCVCPYTGYGKPCSWVGHGGDTYSFDRCIDALPTGFQRETRRIDIQHLRSSTLLEWSFPNIPSLKHLKIEQSNVSTIQPGAFRGLSLVSVLSLVDNRISSLEPDAFFGLERLTSLYLFKNIIANIPQYAFRGLPRLVGLHLSKNQLTFVPVEALLLLKLLRTTILKENRIVTINRTVTHLKKIQHLSIYLKNNNLRCDEGLTWFICSLPRLHQIADPNDLKCASPDDLRGTSLSTMRKGVCQNNTDRSKEGMRYAKHDCSTTSCSMIIPTGDSTELAHSNDMPVSQLTTEMEGIIILGGDPKIVNKDINGTYTRTMIVAIVVAPLLFVLLSVSALFIYKRCHGVAGLAQHDRPSGTDGNHQPATSGTETNQRIEPYATVYANATEMVASCSNTPSGSRPSPAQDQISVESETIQPHLVVNDDKQEQDSDYKIKPYAVVHKEDFELDDDYKIPLYAVGCTDTLETAGGNVEEDSTPSENIINQQADIVINQPVTLPEDQSLPSDADIEQNYEDDEAENCIPSKIVKQPVNPPDDQSLLTDADTEPKYEDEEDAGHGNPTRSYHGKGPYGVEEEIEVPNPAHGQLESKDSTSDLLYNQAHGQLESKDSASEMLYNPAHGQFESKDSASDMLYNPAHGQLESKDSASDMLYNPAHGQPEVYLVESVGGFGGGSLLPPGRLGHAASPKLAPGPWGWPLIGVIFAKADQLSLTDLIPKYGDIISYYRGPNLVVSLGSYDVVREAFVKNAETFSSRARPLNPLLATYKTKGVAFQEYGPTWKEHRKFTLASLRDFGVGKRGMEGKILEETRALADEISKKENQSFCISNVMQVAVSNVICSIVFGSRYEYDHPKFIQLIEAIDHFFTTPRRALLPAFIPILRYVPVVNRSFLKVMKVHYDIGSHILEQIQEHEATFDPNDIRDVIDAFLLEKRLKQTDENSTFTEQQNILVVMDLFLAGTETTSTTLRWALLYMILHPDIQDRVRQEIDSVIGQNQDPSMAHRTQMPYTEATLAEVGRLATIAPFALPHATSNDITFRGYNIPKGTVVEANIWAVHHDNQLWTEPHNFDPARFLDDDGKFVKREEVIPFSIGRRVCLGERLARMELFLIFTSLLQRFSFELPEGAPVPSADGVFGGTHSPVPFKLVAIPRN</sequence>
<feature type="region of interest" description="Disordered" evidence="30">
    <location>
        <begin position="386"/>
        <end position="410"/>
    </location>
</feature>
<gene>
    <name evidence="33" type="primary">CYP2U1</name>
    <name evidence="33" type="ORF">BLAG_LOCUS19075</name>
</gene>
<keyword evidence="16 29" id="KW-0408">Iron</keyword>
<evidence type="ECO:0000256" key="3">
    <source>
        <dbReference type="ARBA" id="ARBA00004448"/>
    </source>
</evidence>
<dbReference type="PANTHER" id="PTHR24300:SF397">
    <property type="entry name" value="CYTOCHROME P450 2U1"/>
    <property type="match status" value="1"/>
</dbReference>
<evidence type="ECO:0000256" key="24">
    <source>
        <dbReference type="ARBA" id="ARBA00052378"/>
    </source>
</evidence>
<comment type="subcellular location">
    <subcellularLocation>
        <location evidence="4">Endoplasmic reticulum membrane</location>
        <topology evidence="4">Multi-pass membrane protein</topology>
    </subcellularLocation>
    <subcellularLocation>
        <location evidence="2">Microsome membrane</location>
        <topology evidence="2">Multi-pass membrane protein</topology>
    </subcellularLocation>
    <subcellularLocation>
        <location evidence="3">Mitochondrion inner membrane</location>
        <topology evidence="3">Multi-pass membrane protein</topology>
    </subcellularLocation>
</comment>
<dbReference type="Pfam" id="PF13855">
    <property type="entry name" value="LRR_8"/>
    <property type="match status" value="1"/>
</dbReference>
<keyword evidence="34" id="KW-1185">Reference proteome</keyword>
<dbReference type="GO" id="GO:0008395">
    <property type="term" value="F:steroid hydroxylase activity"/>
    <property type="evidence" value="ECO:0007669"/>
    <property type="project" value="TreeGrafter"/>
</dbReference>
<evidence type="ECO:0000256" key="29">
    <source>
        <dbReference type="PIRSR" id="PIRSR602401-1"/>
    </source>
</evidence>
<feature type="binding site" description="axial binding residue" evidence="29">
    <location>
        <position position="1127"/>
    </location>
    <ligand>
        <name>heme</name>
        <dbReference type="ChEBI" id="CHEBI:30413"/>
    </ligand>
    <ligandPart>
        <name>Fe</name>
        <dbReference type="ChEBI" id="CHEBI:18248"/>
    </ligandPart>
</feature>
<dbReference type="PROSITE" id="PS00086">
    <property type="entry name" value="CYTOCHROME_P450"/>
    <property type="match status" value="1"/>
</dbReference>
<comment type="similarity">
    <text evidence="5">Belongs to the cytochrome P450 family.</text>
</comment>
<comment type="catalytic activity">
    <reaction evidence="22">
        <text>(5Z,8Z,11Z,14Z)-eicosatetraenoate + reduced [NADPH--hemoprotein reductase] + O2 = 20-hydroxy-(5Z,8Z,11Z,14Z)-eicosatetraenoate + oxidized [NADPH--hemoprotein reductase] + H2O + H(+)</text>
        <dbReference type="Rhea" id="RHEA:39755"/>
        <dbReference type="Rhea" id="RHEA-COMP:11964"/>
        <dbReference type="Rhea" id="RHEA-COMP:11965"/>
        <dbReference type="ChEBI" id="CHEBI:15377"/>
        <dbReference type="ChEBI" id="CHEBI:15378"/>
        <dbReference type="ChEBI" id="CHEBI:15379"/>
        <dbReference type="ChEBI" id="CHEBI:32395"/>
        <dbReference type="ChEBI" id="CHEBI:57618"/>
        <dbReference type="ChEBI" id="CHEBI:58210"/>
        <dbReference type="ChEBI" id="CHEBI:76624"/>
    </reaction>
    <physiologicalReaction direction="left-to-right" evidence="22">
        <dbReference type="Rhea" id="RHEA:39756"/>
    </physiologicalReaction>
</comment>
<evidence type="ECO:0000256" key="28">
    <source>
        <dbReference type="ARBA" id="ARBA00079181"/>
    </source>
</evidence>
<keyword evidence="14 31" id="KW-1133">Transmembrane helix</keyword>
<dbReference type="EC" id="1.14.14.80" evidence="26"/>
<evidence type="ECO:0000256" key="9">
    <source>
        <dbReference type="ARBA" id="ARBA00022723"/>
    </source>
</evidence>
<comment type="cofactor">
    <cofactor evidence="1 29">
        <name>heme</name>
        <dbReference type="ChEBI" id="CHEBI:30413"/>
    </cofactor>
</comment>
<keyword evidence="12" id="KW-0256">Endoplasmic reticulum</keyword>
<keyword evidence="10" id="KW-0677">Repeat</keyword>
<keyword evidence="9 29" id="KW-0479">Metal-binding</keyword>
<dbReference type="Gene3D" id="3.80.10.10">
    <property type="entry name" value="Ribonuclease Inhibitor"/>
    <property type="match status" value="2"/>
</dbReference>
<feature type="compositionally biased region" description="Polar residues" evidence="30">
    <location>
        <begin position="393"/>
        <end position="409"/>
    </location>
</feature>
<dbReference type="InterPro" id="IPR017972">
    <property type="entry name" value="Cyt_P450_CS"/>
</dbReference>
<dbReference type="InterPro" id="IPR001611">
    <property type="entry name" value="Leu-rich_rpt"/>
</dbReference>
<evidence type="ECO:0000256" key="32">
    <source>
        <dbReference type="SAM" id="SignalP"/>
    </source>
</evidence>
<dbReference type="SMART" id="SM00369">
    <property type="entry name" value="LRR_TYP"/>
    <property type="match status" value="4"/>
</dbReference>
<evidence type="ECO:0000256" key="26">
    <source>
        <dbReference type="ARBA" id="ARBA00066560"/>
    </source>
</evidence>
<dbReference type="GO" id="GO:0020037">
    <property type="term" value="F:heme binding"/>
    <property type="evidence" value="ECO:0007669"/>
    <property type="project" value="InterPro"/>
</dbReference>
<accession>A0A8K0A1D2</accession>
<dbReference type="OrthoDB" id="3934656at2759"/>
<evidence type="ECO:0000256" key="19">
    <source>
        <dbReference type="ARBA" id="ARBA00023128"/>
    </source>
</evidence>
<dbReference type="SUPFAM" id="SSF48264">
    <property type="entry name" value="Cytochrome P450"/>
    <property type="match status" value="1"/>
</dbReference>
<name>A0A8K0A1D2_BRALA</name>
<dbReference type="InterPro" id="IPR002401">
    <property type="entry name" value="Cyt_P450_E_grp-I"/>
</dbReference>
<keyword evidence="7 29" id="KW-0349">Heme</keyword>
<dbReference type="GO" id="GO:0005506">
    <property type="term" value="F:iron ion binding"/>
    <property type="evidence" value="ECO:0007669"/>
    <property type="project" value="InterPro"/>
</dbReference>
<comment type="catalytic activity">
    <reaction evidence="23">
        <text>N-[(5Z,8Z,11Z,14Z)-eicosatetraenoyl]-serotonin + reduced [NADPH--hemoprotein reductase] + O2 = 2-oxo-N-[(5Z,8Z,11Z,14Z)-eicosatetraenoyl]-serotonin + oxidized [NADPH--hemoprotein reductase] + H2O + H(+)</text>
        <dbReference type="Rhea" id="RHEA:50296"/>
        <dbReference type="Rhea" id="RHEA-COMP:11964"/>
        <dbReference type="Rhea" id="RHEA-COMP:11965"/>
        <dbReference type="ChEBI" id="CHEBI:15377"/>
        <dbReference type="ChEBI" id="CHEBI:15378"/>
        <dbReference type="ChEBI" id="CHEBI:15379"/>
        <dbReference type="ChEBI" id="CHEBI:57618"/>
        <dbReference type="ChEBI" id="CHEBI:58210"/>
        <dbReference type="ChEBI" id="CHEBI:132255"/>
        <dbReference type="ChEBI" id="CHEBI:132256"/>
    </reaction>
    <physiologicalReaction direction="left-to-right" evidence="23">
        <dbReference type="Rhea" id="RHEA:50297"/>
    </physiologicalReaction>
</comment>
<keyword evidence="11" id="KW-0999">Mitochondrion inner membrane</keyword>
<feature type="chain" id="PRO_5035446149" description="Cytochrome P450 2U1" evidence="32">
    <location>
        <begin position="19"/>
        <end position="1182"/>
    </location>
</feature>
<keyword evidence="32" id="KW-0732">Signal</keyword>
<dbReference type="FunFam" id="1.10.630.10:FF:000017">
    <property type="entry name" value="cytochrome P450 2U1 isoform X1"/>
    <property type="match status" value="1"/>
</dbReference>
<evidence type="ECO:0000256" key="1">
    <source>
        <dbReference type="ARBA" id="ARBA00001971"/>
    </source>
</evidence>
<keyword evidence="17" id="KW-0503">Monooxygenase</keyword>
<dbReference type="Pfam" id="PF00067">
    <property type="entry name" value="p450"/>
    <property type="match status" value="1"/>
</dbReference>
<keyword evidence="19" id="KW-0496">Mitochondrion</keyword>
<feature type="region of interest" description="Disordered" evidence="30">
    <location>
        <begin position="558"/>
        <end position="606"/>
    </location>
</feature>
<evidence type="ECO:0000256" key="16">
    <source>
        <dbReference type="ARBA" id="ARBA00023004"/>
    </source>
</evidence>